<accession>A0AAN9YD45</accession>
<evidence type="ECO:0000256" key="12">
    <source>
        <dbReference type="SAM" id="MobiDB-lite"/>
    </source>
</evidence>
<comment type="caution">
    <text evidence="13">The sequence shown here is derived from an EMBL/GenBank/DDBJ whole genome shotgun (WGS) entry which is preliminary data.</text>
</comment>
<evidence type="ECO:0000256" key="8">
    <source>
        <dbReference type="ARBA" id="ARBA00023010"/>
    </source>
</evidence>
<keyword evidence="9" id="KW-0496">Mitochondrion</keyword>
<evidence type="ECO:0000256" key="4">
    <source>
        <dbReference type="ARBA" id="ARBA00022692"/>
    </source>
</evidence>
<keyword evidence="8" id="KW-0811">Translocation</keyword>
<dbReference type="PANTHER" id="PTHR12504:SF0">
    <property type="entry name" value="MITOCHONDRIAL IMPORT RECEPTOR SUBUNIT TOM22 HOMOLOG"/>
    <property type="match status" value="1"/>
</dbReference>
<evidence type="ECO:0000256" key="2">
    <source>
        <dbReference type="ARBA" id="ARBA00009874"/>
    </source>
</evidence>
<gene>
    <name evidence="13" type="ORF">SLS53_006780</name>
</gene>
<dbReference type="AlphaFoldDB" id="A0AAN9YD45"/>
<keyword evidence="14" id="KW-1185">Reference proteome</keyword>
<keyword evidence="6" id="KW-0653">Protein transport</keyword>
<dbReference type="CDD" id="cd22884">
    <property type="entry name" value="TOM22"/>
    <property type="match status" value="1"/>
</dbReference>
<keyword evidence="4" id="KW-0812">Transmembrane</keyword>
<dbReference type="GO" id="GO:0006886">
    <property type="term" value="P:intracellular protein transport"/>
    <property type="evidence" value="ECO:0007669"/>
    <property type="project" value="InterPro"/>
</dbReference>
<keyword evidence="7" id="KW-1133">Transmembrane helix</keyword>
<dbReference type="Proteomes" id="UP001320245">
    <property type="component" value="Unassembled WGS sequence"/>
</dbReference>
<feature type="compositionally biased region" description="Polar residues" evidence="12">
    <location>
        <begin position="66"/>
        <end position="87"/>
    </location>
</feature>
<feature type="region of interest" description="Disordered" evidence="12">
    <location>
        <begin position="116"/>
        <end position="170"/>
    </location>
</feature>
<evidence type="ECO:0000256" key="1">
    <source>
        <dbReference type="ARBA" id="ARBA00004572"/>
    </source>
</evidence>
<dbReference type="InterPro" id="IPR005683">
    <property type="entry name" value="Tom22"/>
</dbReference>
<feature type="compositionally biased region" description="Low complexity" evidence="12">
    <location>
        <begin position="154"/>
        <end position="163"/>
    </location>
</feature>
<feature type="compositionally biased region" description="Low complexity" evidence="12">
    <location>
        <begin position="118"/>
        <end position="133"/>
    </location>
</feature>
<evidence type="ECO:0000256" key="7">
    <source>
        <dbReference type="ARBA" id="ARBA00022989"/>
    </source>
</evidence>
<evidence type="ECO:0000256" key="10">
    <source>
        <dbReference type="ARBA" id="ARBA00023136"/>
    </source>
</evidence>
<keyword evidence="5" id="KW-1000">Mitochondrion outer membrane</keyword>
<evidence type="ECO:0008006" key="15">
    <source>
        <dbReference type="Google" id="ProtNLM"/>
    </source>
</evidence>
<comment type="subcellular location">
    <subcellularLocation>
        <location evidence="1">Mitochondrion outer membrane</location>
        <topology evidence="1">Single-pass membrane protein</topology>
    </subcellularLocation>
</comment>
<evidence type="ECO:0000256" key="5">
    <source>
        <dbReference type="ARBA" id="ARBA00022787"/>
    </source>
</evidence>
<evidence type="ECO:0000256" key="6">
    <source>
        <dbReference type="ARBA" id="ARBA00022927"/>
    </source>
</evidence>
<feature type="region of interest" description="Disordered" evidence="12">
    <location>
        <begin position="66"/>
        <end position="103"/>
    </location>
</feature>
<keyword evidence="3" id="KW-0813">Transport</keyword>
<organism evidence="13 14">
    <name type="scientific">Cytospora paraplurivora</name>
    <dbReference type="NCBI Taxonomy" id="2898453"/>
    <lineage>
        <taxon>Eukaryota</taxon>
        <taxon>Fungi</taxon>
        <taxon>Dikarya</taxon>
        <taxon>Ascomycota</taxon>
        <taxon>Pezizomycotina</taxon>
        <taxon>Sordariomycetes</taxon>
        <taxon>Sordariomycetidae</taxon>
        <taxon>Diaporthales</taxon>
        <taxon>Cytosporaceae</taxon>
        <taxon>Cytospora</taxon>
    </lineage>
</organism>
<comment type="similarity">
    <text evidence="2">Belongs to the Tom22 family.</text>
</comment>
<dbReference type="PANTHER" id="PTHR12504">
    <property type="entry name" value="MITOCHONDRIAL IMPORT RECEPTOR SUBUNIT TOM22"/>
    <property type="match status" value="1"/>
</dbReference>
<dbReference type="GO" id="GO:0005741">
    <property type="term" value="C:mitochondrial outer membrane"/>
    <property type="evidence" value="ECO:0007669"/>
    <property type="project" value="UniProtKB-SubCell"/>
</dbReference>
<evidence type="ECO:0000313" key="14">
    <source>
        <dbReference type="Proteomes" id="UP001320245"/>
    </source>
</evidence>
<evidence type="ECO:0000313" key="13">
    <source>
        <dbReference type="EMBL" id="KAK7737024.1"/>
    </source>
</evidence>
<sequence length="287" mass="31657">MEYLPYLTKAQQNLLLKPILLKRYLRGENIDLPPSTPPELPQVAERLISTIPFNLNFAPSLFSLTPDSSEGQLTPPTERSESPSEASSFVDAKSESDTDDDWDKVDDFARDAIEPKWSNLSKSKTRPSSSPSLDPSKRTVTSPTLPRLQHPAFSSSSSNSEISNDSDYDPTQESFAERISALRDIVPPTTRSWFWNKWLTTTRVVKGVVFFAGRSVWSISVSALLIGVPFALCWAEEQQVIAMEQEVRMREMGADVLTAGGPEGNTADILNQHLGKEGGVETKAAGL</sequence>
<proteinExistence type="inferred from homology"/>
<dbReference type="EMBL" id="JAJSPL020000031">
    <property type="protein sequence ID" value="KAK7737024.1"/>
    <property type="molecule type" value="Genomic_DNA"/>
</dbReference>
<name>A0AAN9YD45_9PEZI</name>
<protein>
    <recommendedName>
        <fullName evidence="15">Mitochondrial import receptor subunit tom22</fullName>
    </recommendedName>
</protein>
<dbReference type="Pfam" id="PF04281">
    <property type="entry name" value="Tom22"/>
    <property type="match status" value="1"/>
</dbReference>
<reference evidence="13 14" key="1">
    <citation type="journal article" date="2023" name="PLoS ONE">
        <title>Cytospora paraplurivora sp. nov. isolated from orchards with fruit tree decline syndrome in Ontario, Canada.</title>
        <authorList>
            <person name="Ilyukhin E."/>
            <person name="Nguyen H.D.T."/>
            <person name="Castle A.J."/>
            <person name="Ellouze W."/>
        </authorList>
    </citation>
    <scope>NUCLEOTIDE SEQUENCE [LARGE SCALE GENOMIC DNA]</scope>
    <source>
        <strain evidence="13 14">FDS-564</strain>
    </source>
</reference>
<evidence type="ECO:0000256" key="9">
    <source>
        <dbReference type="ARBA" id="ARBA00023128"/>
    </source>
</evidence>
<evidence type="ECO:0000256" key="11">
    <source>
        <dbReference type="ARBA" id="ARBA00023170"/>
    </source>
</evidence>
<keyword evidence="10" id="KW-0472">Membrane</keyword>
<keyword evidence="11" id="KW-0675">Receptor</keyword>
<evidence type="ECO:0000256" key="3">
    <source>
        <dbReference type="ARBA" id="ARBA00022448"/>
    </source>
</evidence>